<dbReference type="OrthoDB" id="3215163at2759"/>
<sequence>MGDNCDRVHGTPDGPSPAKKRRVMHAPEGFETLRQITGRAQVPARKFTSAFDDPRRSKLTPKDSPLRIPRPHAPIPSMPIAGPSKESSLRVLRAPVLPVSNLAHAGPSNHASSVASGSRNTTPIHMGVPAFAPGPGASTKFTLKGSVITSPRKPVSKANLQKLQPPALPPLPEPVKFARNLNVMKPPPPPPPPPLRKGPPLPDVSKLKSILTTRVAVAMDPRTESGTDELMALHLEQNAPAYVPPAERELNRGLGQSPEKASKAKTAKFTRGGLAERAKYLFSDQHTALALWYKDMALQAARPQTHTRVAPDLCLRIVEVLYVASIVSLQRSQKVPRLCIVRCAKVIKGRTTGDLTVLLDFGGPSSSASQAHTLDEIKEGRDVHAWRPWNSSQADEEVMRRHGAPPRDGSTLFCTRFRLV</sequence>
<dbReference type="EMBL" id="KZ857521">
    <property type="protein sequence ID" value="RDX41164.1"/>
    <property type="molecule type" value="Genomic_DNA"/>
</dbReference>
<accession>A0A371CLK8</accession>
<evidence type="ECO:0000313" key="2">
    <source>
        <dbReference type="EMBL" id="RDX41164.1"/>
    </source>
</evidence>
<proteinExistence type="predicted"/>
<evidence type="ECO:0000256" key="1">
    <source>
        <dbReference type="SAM" id="MobiDB-lite"/>
    </source>
</evidence>
<dbReference type="STRING" id="139420.A0A371CLK8"/>
<evidence type="ECO:0000313" key="3">
    <source>
        <dbReference type="Proteomes" id="UP000256964"/>
    </source>
</evidence>
<keyword evidence="3" id="KW-1185">Reference proteome</keyword>
<feature type="compositionally biased region" description="Basic and acidic residues" evidence="1">
    <location>
        <begin position="52"/>
        <end position="65"/>
    </location>
</feature>
<dbReference type="Proteomes" id="UP000256964">
    <property type="component" value="Unassembled WGS sequence"/>
</dbReference>
<organism evidence="2 3">
    <name type="scientific">Lentinus brumalis</name>
    <dbReference type="NCBI Taxonomy" id="2498619"/>
    <lineage>
        <taxon>Eukaryota</taxon>
        <taxon>Fungi</taxon>
        <taxon>Dikarya</taxon>
        <taxon>Basidiomycota</taxon>
        <taxon>Agaricomycotina</taxon>
        <taxon>Agaricomycetes</taxon>
        <taxon>Polyporales</taxon>
        <taxon>Polyporaceae</taxon>
        <taxon>Lentinus</taxon>
    </lineage>
</organism>
<feature type="compositionally biased region" description="Pro residues" evidence="1">
    <location>
        <begin position="185"/>
        <end position="202"/>
    </location>
</feature>
<gene>
    <name evidence="2" type="ORF">OH76DRAFT_1412324</name>
</gene>
<protein>
    <submittedName>
        <fullName evidence="2">Uncharacterized protein</fullName>
    </submittedName>
</protein>
<feature type="region of interest" description="Disordered" evidence="1">
    <location>
        <begin position="152"/>
        <end position="204"/>
    </location>
</feature>
<feature type="compositionally biased region" description="Basic and acidic residues" evidence="1">
    <location>
        <begin position="1"/>
        <end position="10"/>
    </location>
</feature>
<feature type="region of interest" description="Disordered" evidence="1">
    <location>
        <begin position="38"/>
        <end position="81"/>
    </location>
</feature>
<dbReference type="AlphaFoldDB" id="A0A371CLK8"/>
<name>A0A371CLK8_9APHY</name>
<reference evidence="2 3" key="1">
    <citation type="journal article" date="2018" name="Biotechnol. Biofuels">
        <title>Integrative visual omics of the white-rot fungus Polyporus brumalis exposes the biotechnological potential of its oxidative enzymes for delignifying raw plant biomass.</title>
        <authorList>
            <person name="Miyauchi S."/>
            <person name="Rancon A."/>
            <person name="Drula E."/>
            <person name="Hage H."/>
            <person name="Chaduli D."/>
            <person name="Favel A."/>
            <person name="Grisel S."/>
            <person name="Henrissat B."/>
            <person name="Herpoel-Gimbert I."/>
            <person name="Ruiz-Duenas F.J."/>
            <person name="Chevret D."/>
            <person name="Hainaut M."/>
            <person name="Lin J."/>
            <person name="Wang M."/>
            <person name="Pangilinan J."/>
            <person name="Lipzen A."/>
            <person name="Lesage-Meessen L."/>
            <person name="Navarro D."/>
            <person name="Riley R."/>
            <person name="Grigoriev I.V."/>
            <person name="Zhou S."/>
            <person name="Raouche S."/>
            <person name="Rosso M.N."/>
        </authorList>
    </citation>
    <scope>NUCLEOTIDE SEQUENCE [LARGE SCALE GENOMIC DNA]</scope>
    <source>
        <strain evidence="2 3">BRFM 1820</strain>
    </source>
</reference>
<feature type="region of interest" description="Disordered" evidence="1">
    <location>
        <begin position="1"/>
        <end position="26"/>
    </location>
</feature>